<dbReference type="FunFam" id="2.40.50.100:FF:000045">
    <property type="entry name" value="Glycine cleavage system H protein"/>
    <property type="match status" value="1"/>
</dbReference>
<evidence type="ECO:0000256" key="1">
    <source>
        <dbReference type="ARBA" id="ARBA00004173"/>
    </source>
</evidence>
<dbReference type="GO" id="GO:0005960">
    <property type="term" value="C:glycine cleavage complex"/>
    <property type="evidence" value="ECO:0007669"/>
    <property type="project" value="UniProtKB-UniRule"/>
</dbReference>
<reference evidence="11" key="1">
    <citation type="submission" date="2025-08" db="UniProtKB">
        <authorList>
            <consortium name="RefSeq"/>
        </authorList>
    </citation>
    <scope>IDENTIFICATION</scope>
</reference>
<comment type="function">
    <text evidence="8">The H protein shuttles the methylamine group of glycine from the P protein to the T protein.</text>
</comment>
<proteinExistence type="inferred from homology"/>
<evidence type="ECO:0000256" key="8">
    <source>
        <dbReference type="RuleBase" id="RU364055"/>
    </source>
</evidence>
<evidence type="ECO:0000256" key="3">
    <source>
        <dbReference type="ARBA" id="ARBA00022823"/>
    </source>
</evidence>
<dbReference type="STRING" id="9708.A0A2U3WD33"/>
<dbReference type="InterPro" id="IPR003016">
    <property type="entry name" value="2-oxoA_DH_lipoyl-BS"/>
</dbReference>
<dbReference type="NCBIfam" id="NF002270">
    <property type="entry name" value="PRK01202.1"/>
    <property type="match status" value="1"/>
</dbReference>
<evidence type="ECO:0000256" key="4">
    <source>
        <dbReference type="ARBA" id="ARBA00022946"/>
    </source>
</evidence>
<organism evidence="10 11">
    <name type="scientific">Odobenus rosmarus divergens</name>
    <name type="common">Pacific walrus</name>
    <dbReference type="NCBI Taxonomy" id="9708"/>
    <lineage>
        <taxon>Eukaryota</taxon>
        <taxon>Metazoa</taxon>
        <taxon>Chordata</taxon>
        <taxon>Craniata</taxon>
        <taxon>Vertebrata</taxon>
        <taxon>Euteleostomi</taxon>
        <taxon>Mammalia</taxon>
        <taxon>Eutheria</taxon>
        <taxon>Laurasiatheria</taxon>
        <taxon>Carnivora</taxon>
        <taxon>Caniformia</taxon>
        <taxon>Pinnipedia</taxon>
        <taxon>Odobenidae</taxon>
        <taxon>Odobenus</taxon>
    </lineage>
</organism>
<comment type="similarity">
    <text evidence="2 8">Belongs to the GcvH family.</text>
</comment>
<dbReference type="NCBIfam" id="TIGR00527">
    <property type="entry name" value="gcvH"/>
    <property type="match status" value="1"/>
</dbReference>
<feature type="modified residue" description="N6-lipoyllysine" evidence="7">
    <location>
        <position position="150"/>
    </location>
</feature>
<dbReference type="Gene3D" id="2.40.50.100">
    <property type="match status" value="1"/>
</dbReference>
<comment type="cofactor">
    <cofactor evidence="8">
        <name>(R)-lipoate</name>
        <dbReference type="ChEBI" id="CHEBI:83088"/>
    </cofactor>
    <text evidence="8">Binds 1 lipoyl cofactor covalently.</text>
</comment>
<dbReference type="AlphaFoldDB" id="A0A2U3WD33"/>
<evidence type="ECO:0000259" key="9">
    <source>
        <dbReference type="PROSITE" id="PS50968"/>
    </source>
</evidence>
<dbReference type="Proteomes" id="UP000245340">
    <property type="component" value="Unplaced"/>
</dbReference>
<dbReference type="GeneID" id="101366504"/>
<dbReference type="SUPFAM" id="SSF51230">
    <property type="entry name" value="Single hybrid motif"/>
    <property type="match status" value="1"/>
</dbReference>
<name>A0A2U3WD33_ODORO</name>
<dbReference type="GO" id="GO:0019464">
    <property type="term" value="P:glycine decarboxylation via glycine cleavage system"/>
    <property type="evidence" value="ECO:0007669"/>
    <property type="project" value="UniProtKB-UniRule"/>
</dbReference>
<comment type="subunit">
    <text evidence="8">The glycine cleavage system is composed of four proteins: P, T, L and H.</text>
</comment>
<dbReference type="KEGG" id="oro:101366504"/>
<gene>
    <name evidence="11" type="primary">LOC101366504</name>
</gene>
<comment type="function">
    <text evidence="6">The glycine cleavage system catalyzes the degradation of glycine. The H protein (GCSH) shuttles the methylamine group of glycine from the P protein (GLDC) to the T protein (GCST). Has a pivotal role in the lipoylation of enzymes involved in cellular energetics such as the mitochondrial dihydrolipoyllysine-residue acetyltransferase component of pyruvate dehydrogenase complex (DLAT), and the mitochondrial dihydrolipoyllysine-residue succinyltransferase component of 2-oxoglutarate dehydrogenase complex (DLST).</text>
</comment>
<sequence>MGCFQGLEVNKAQGQNWPAPPLPRPCRLGFPSPLHRDPRTSVNKALRAVRSVRAAACSLRVPSAPAAPCLTRPWGLRAGAVRTLRTGSALLSVRKLTDKDEWITTENGIGTVGISNFAQEALGDVVYCSLPEVGTKLNKQDEFGALESVKAASELYSPLSGEVTEINEALAENPGLVNKSCYEDGWLIKTALSDPSELDELMSEEAYEKYIKSIEE</sequence>
<dbReference type="Pfam" id="PF01597">
    <property type="entry name" value="GCV_H"/>
    <property type="match status" value="1"/>
</dbReference>
<feature type="domain" description="Lipoyl-binding" evidence="9">
    <location>
        <begin position="109"/>
        <end position="191"/>
    </location>
</feature>
<dbReference type="PROSITE" id="PS00189">
    <property type="entry name" value="LIPOYL"/>
    <property type="match status" value="1"/>
</dbReference>
<comment type="subcellular location">
    <subcellularLocation>
        <location evidence="1 8">Mitochondrion</location>
    </subcellularLocation>
</comment>
<dbReference type="GO" id="GO:0009249">
    <property type="term" value="P:protein lipoylation"/>
    <property type="evidence" value="ECO:0007669"/>
    <property type="project" value="TreeGrafter"/>
</dbReference>
<keyword evidence="3 7" id="KW-0450">Lipoyl</keyword>
<evidence type="ECO:0000256" key="6">
    <source>
        <dbReference type="ARBA" id="ARBA00046240"/>
    </source>
</evidence>
<dbReference type="InterPro" id="IPR011053">
    <property type="entry name" value="Single_hybrid_motif"/>
</dbReference>
<keyword evidence="10" id="KW-1185">Reference proteome</keyword>
<dbReference type="PANTHER" id="PTHR11715:SF42">
    <property type="entry name" value="GLYCINE CLEAVAGE SYSTEM H PROTEIN, MITOCHONDRIAL"/>
    <property type="match status" value="1"/>
</dbReference>
<dbReference type="InterPro" id="IPR002930">
    <property type="entry name" value="GCV_H"/>
</dbReference>
<dbReference type="PROSITE" id="PS50968">
    <property type="entry name" value="BIOTINYL_LIPOYL"/>
    <property type="match status" value="1"/>
</dbReference>
<dbReference type="PANTHER" id="PTHR11715">
    <property type="entry name" value="GLYCINE CLEAVAGE SYSTEM H PROTEIN"/>
    <property type="match status" value="1"/>
</dbReference>
<accession>A0A2U3WD33</accession>
<dbReference type="InterPro" id="IPR017453">
    <property type="entry name" value="GCV_H_sub"/>
</dbReference>
<dbReference type="InterPro" id="IPR000089">
    <property type="entry name" value="Biotin_lipoyl"/>
</dbReference>
<dbReference type="CDD" id="cd06848">
    <property type="entry name" value="GCS_H"/>
    <property type="match status" value="1"/>
</dbReference>
<dbReference type="HAMAP" id="MF_00272">
    <property type="entry name" value="GcvH"/>
    <property type="match status" value="1"/>
</dbReference>
<protein>
    <recommendedName>
        <fullName evidence="8">Glycine cleavage system H protein</fullName>
    </recommendedName>
</protein>
<evidence type="ECO:0000256" key="7">
    <source>
        <dbReference type="PIRSR" id="PIRSR617453-50"/>
    </source>
</evidence>
<dbReference type="GO" id="GO:0005739">
    <property type="term" value="C:mitochondrion"/>
    <property type="evidence" value="ECO:0007669"/>
    <property type="project" value="UniProtKB-SubCell"/>
</dbReference>
<keyword evidence="4 8" id="KW-0809">Transit peptide</keyword>
<keyword evidence="5 8" id="KW-0496">Mitochondrion</keyword>
<evidence type="ECO:0000256" key="2">
    <source>
        <dbReference type="ARBA" id="ARBA00009249"/>
    </source>
</evidence>
<dbReference type="RefSeq" id="XP_004406426.1">
    <property type="nucleotide sequence ID" value="XM_004406369.2"/>
</dbReference>
<dbReference type="InParanoid" id="A0A2U3WD33"/>
<evidence type="ECO:0000313" key="10">
    <source>
        <dbReference type="Proteomes" id="UP000245340"/>
    </source>
</evidence>
<dbReference type="OrthoDB" id="10264154at2759"/>
<dbReference type="InterPro" id="IPR033753">
    <property type="entry name" value="GCV_H/Fam206"/>
</dbReference>
<evidence type="ECO:0000256" key="5">
    <source>
        <dbReference type="ARBA" id="ARBA00023128"/>
    </source>
</evidence>
<evidence type="ECO:0000313" key="11">
    <source>
        <dbReference type="RefSeq" id="XP_004406426.1"/>
    </source>
</evidence>